<feature type="transmembrane region" description="Helical" evidence="1">
    <location>
        <begin position="31"/>
        <end position="51"/>
    </location>
</feature>
<feature type="transmembrane region" description="Helical" evidence="1">
    <location>
        <begin position="6"/>
        <end position="24"/>
    </location>
</feature>
<feature type="transmembrane region" description="Helical" evidence="1">
    <location>
        <begin position="57"/>
        <end position="78"/>
    </location>
</feature>
<proteinExistence type="predicted"/>
<keyword evidence="1" id="KW-0812">Transmembrane</keyword>
<keyword evidence="1" id="KW-1133">Transmembrane helix</keyword>
<sequence>MINHQNVAYIVGLITGIFISGLISSPFKDGIAILDGIIAGSMGGLMGVMVGVMIPQIGLYIVTIFLIILFAIAWIVIYRHIVLHYQIS</sequence>
<gene>
    <name evidence="2" type="ORF">CWO92_17700</name>
</gene>
<keyword evidence="3" id="KW-1185">Reference proteome</keyword>
<accession>A0A2N3LGM0</accession>
<organism evidence="2 3">
    <name type="scientific">Heyndrickxia camelliae</name>
    <dbReference type="NCBI Taxonomy" id="1707093"/>
    <lineage>
        <taxon>Bacteria</taxon>
        <taxon>Bacillati</taxon>
        <taxon>Bacillota</taxon>
        <taxon>Bacilli</taxon>
        <taxon>Bacillales</taxon>
        <taxon>Bacillaceae</taxon>
        <taxon>Heyndrickxia</taxon>
    </lineage>
</organism>
<dbReference type="EMBL" id="PIQO01000016">
    <property type="protein sequence ID" value="PKR83714.1"/>
    <property type="molecule type" value="Genomic_DNA"/>
</dbReference>
<name>A0A2N3LGM0_9BACI</name>
<protein>
    <submittedName>
        <fullName evidence="2">Uncharacterized protein</fullName>
    </submittedName>
</protein>
<comment type="caution">
    <text evidence="2">The sequence shown here is derived from an EMBL/GenBank/DDBJ whole genome shotgun (WGS) entry which is preliminary data.</text>
</comment>
<reference evidence="2 3" key="1">
    <citation type="submission" date="2017-11" db="EMBL/GenBank/DDBJ databases">
        <title>Bacillus camelliae sp. nov., isolated from pu'er tea.</title>
        <authorList>
            <person name="Niu L."/>
        </authorList>
    </citation>
    <scope>NUCLEOTIDE SEQUENCE [LARGE SCALE GENOMIC DNA]</scope>
    <source>
        <strain evidence="2 3">7578-1</strain>
    </source>
</reference>
<evidence type="ECO:0000313" key="2">
    <source>
        <dbReference type="EMBL" id="PKR83714.1"/>
    </source>
</evidence>
<dbReference type="Proteomes" id="UP000233440">
    <property type="component" value="Unassembled WGS sequence"/>
</dbReference>
<keyword evidence="1" id="KW-0472">Membrane</keyword>
<evidence type="ECO:0000256" key="1">
    <source>
        <dbReference type="SAM" id="Phobius"/>
    </source>
</evidence>
<evidence type="ECO:0000313" key="3">
    <source>
        <dbReference type="Proteomes" id="UP000233440"/>
    </source>
</evidence>
<dbReference type="AlphaFoldDB" id="A0A2N3LGM0"/>